<accession>A0A319CX37</accession>
<comment type="similarity">
    <text evidence="1">Belongs to the NmrA-type oxidoreductase family.</text>
</comment>
<evidence type="ECO:0000259" key="3">
    <source>
        <dbReference type="Pfam" id="PF05368"/>
    </source>
</evidence>
<dbReference type="InterPro" id="IPR008030">
    <property type="entry name" value="NmrA-like"/>
</dbReference>
<dbReference type="STRING" id="1448320.A0A319CX37"/>
<keyword evidence="5" id="KW-1185">Reference proteome</keyword>
<evidence type="ECO:0000313" key="4">
    <source>
        <dbReference type="EMBL" id="PYH89410.1"/>
    </source>
</evidence>
<keyword evidence="2" id="KW-0521">NADP</keyword>
<dbReference type="CDD" id="cd05251">
    <property type="entry name" value="NmrA_like_SDR_a"/>
    <property type="match status" value="1"/>
</dbReference>
<dbReference type="Gene3D" id="3.90.25.10">
    <property type="entry name" value="UDP-galactose 4-epimerase, domain 1"/>
    <property type="match status" value="1"/>
</dbReference>
<dbReference type="Pfam" id="PF05368">
    <property type="entry name" value="NmrA"/>
    <property type="match status" value="1"/>
</dbReference>
<dbReference type="EMBL" id="KZ826031">
    <property type="protein sequence ID" value="PYH89410.1"/>
    <property type="molecule type" value="Genomic_DNA"/>
</dbReference>
<evidence type="ECO:0000256" key="1">
    <source>
        <dbReference type="ARBA" id="ARBA00006328"/>
    </source>
</evidence>
<dbReference type="Gene3D" id="3.40.50.720">
    <property type="entry name" value="NAD(P)-binding Rossmann-like Domain"/>
    <property type="match status" value="1"/>
</dbReference>
<dbReference type="InterPro" id="IPR036291">
    <property type="entry name" value="NAD(P)-bd_dom_sf"/>
</dbReference>
<gene>
    <name evidence="4" type="ORF">BO71DRAFT_389731</name>
</gene>
<dbReference type="Proteomes" id="UP000247810">
    <property type="component" value="Unassembled WGS sequence"/>
</dbReference>
<dbReference type="AlphaFoldDB" id="A0A319CX37"/>
<sequence length="316" mass="34566">MPPLKTIAIFGATGQQGTSLINTILHSPTLSTQYRIRAITRNPTQPSALALAAKAIEVVQADASDASSLRRALHGASITFAMTLSIFHAPDARALELAQGKAIADAAVAEGLEHIIFGTLPHVSEISGGKYQKVDYFDAKAEVEAYIRGLAIGGIFYAPGWFMENFSAHLAPVWNGEMGGWEVLNFVDPGMEIPLIECSGDTGTFLAPVLADPERFVGTRLAAAEGVYTYLEIVDAMREVWGREVRYRVVEREVFARDMPPAFRERLMQMMLFIEEFGYYGPRTGAEVQRTKGVVQSEGRLMGLREYLGRHPVGGV</sequence>
<dbReference type="SUPFAM" id="SSF51735">
    <property type="entry name" value="NAD(P)-binding Rossmann-fold domains"/>
    <property type="match status" value="1"/>
</dbReference>
<feature type="domain" description="NmrA-like" evidence="3">
    <location>
        <begin position="5"/>
        <end position="308"/>
    </location>
</feature>
<dbReference type="VEuPathDB" id="FungiDB:BO71DRAFT_389731"/>
<name>A0A319CX37_9EURO</name>
<evidence type="ECO:0000313" key="5">
    <source>
        <dbReference type="Proteomes" id="UP000247810"/>
    </source>
</evidence>
<protein>
    <submittedName>
        <fullName evidence="4">NAD(P)-binding protein</fullName>
    </submittedName>
</protein>
<proteinExistence type="inferred from homology"/>
<organism evidence="4 5">
    <name type="scientific">Aspergillus ellipticus CBS 707.79</name>
    <dbReference type="NCBI Taxonomy" id="1448320"/>
    <lineage>
        <taxon>Eukaryota</taxon>
        <taxon>Fungi</taxon>
        <taxon>Dikarya</taxon>
        <taxon>Ascomycota</taxon>
        <taxon>Pezizomycotina</taxon>
        <taxon>Eurotiomycetes</taxon>
        <taxon>Eurotiomycetidae</taxon>
        <taxon>Eurotiales</taxon>
        <taxon>Aspergillaceae</taxon>
        <taxon>Aspergillus</taxon>
        <taxon>Aspergillus subgen. Circumdati</taxon>
    </lineage>
</organism>
<evidence type="ECO:0000256" key="2">
    <source>
        <dbReference type="ARBA" id="ARBA00022857"/>
    </source>
</evidence>
<dbReference type="InterPro" id="IPR051164">
    <property type="entry name" value="NmrA-like_oxidored"/>
</dbReference>
<dbReference type="PANTHER" id="PTHR42748:SF11">
    <property type="entry name" value="NMRA-LIKE DOMAIN-CONTAINING PROTEIN"/>
    <property type="match status" value="1"/>
</dbReference>
<dbReference type="OrthoDB" id="3358371at2759"/>
<dbReference type="PANTHER" id="PTHR42748">
    <property type="entry name" value="NITROGEN METABOLITE REPRESSION PROTEIN NMRA FAMILY MEMBER"/>
    <property type="match status" value="1"/>
</dbReference>
<reference evidence="4 5" key="1">
    <citation type="submission" date="2018-02" db="EMBL/GenBank/DDBJ databases">
        <title>The genomes of Aspergillus section Nigri reveals drivers in fungal speciation.</title>
        <authorList>
            <consortium name="DOE Joint Genome Institute"/>
            <person name="Vesth T.C."/>
            <person name="Nybo J."/>
            <person name="Theobald S."/>
            <person name="Brandl J."/>
            <person name="Frisvad J.C."/>
            <person name="Nielsen K.F."/>
            <person name="Lyhne E.K."/>
            <person name="Kogle M.E."/>
            <person name="Kuo A."/>
            <person name="Riley R."/>
            <person name="Clum A."/>
            <person name="Nolan M."/>
            <person name="Lipzen A."/>
            <person name="Salamov A."/>
            <person name="Henrissat B."/>
            <person name="Wiebenga A."/>
            <person name="De vries R.P."/>
            <person name="Grigoriev I.V."/>
            <person name="Mortensen U.H."/>
            <person name="Andersen M.R."/>
            <person name="Baker S.E."/>
        </authorList>
    </citation>
    <scope>NUCLEOTIDE SEQUENCE [LARGE SCALE GENOMIC DNA]</scope>
    <source>
        <strain evidence="4 5">CBS 707.79</strain>
    </source>
</reference>
<dbReference type="GO" id="GO:0005634">
    <property type="term" value="C:nucleus"/>
    <property type="evidence" value="ECO:0007669"/>
    <property type="project" value="TreeGrafter"/>
</dbReference>